<feature type="region of interest" description="Disordered" evidence="1">
    <location>
        <begin position="341"/>
        <end position="412"/>
    </location>
</feature>
<feature type="compositionally biased region" description="Basic and acidic residues" evidence="1">
    <location>
        <begin position="341"/>
        <end position="371"/>
    </location>
</feature>
<organism evidence="2 3">
    <name type="scientific">Acetobacter syzygii</name>
    <dbReference type="NCBI Taxonomy" id="146476"/>
    <lineage>
        <taxon>Bacteria</taxon>
        <taxon>Pseudomonadati</taxon>
        <taxon>Pseudomonadota</taxon>
        <taxon>Alphaproteobacteria</taxon>
        <taxon>Acetobacterales</taxon>
        <taxon>Acetobacteraceae</taxon>
        <taxon>Acetobacter</taxon>
    </lineage>
</organism>
<name>A0A270B4P1_9PROT</name>
<feature type="compositionally biased region" description="Basic and acidic residues" evidence="1">
    <location>
        <begin position="378"/>
        <end position="391"/>
    </location>
</feature>
<protein>
    <recommendedName>
        <fullName evidence="4">Mobilization protein</fullName>
    </recommendedName>
</protein>
<accession>A0A270B4P1</accession>
<dbReference type="Gene3D" id="3.30.930.30">
    <property type="match status" value="1"/>
</dbReference>
<reference evidence="2 3" key="1">
    <citation type="submission" date="2017-04" db="EMBL/GenBank/DDBJ databases">
        <title>Kefir bacterial isolates.</title>
        <authorList>
            <person name="Kim Y."/>
            <person name="Blasche S."/>
            <person name="Patil K.R."/>
        </authorList>
    </citation>
    <scope>NUCLEOTIDE SEQUENCE [LARGE SCALE GENOMIC DNA]</scope>
    <source>
        <strain evidence="2 3">KR-2</strain>
    </source>
</reference>
<keyword evidence="3" id="KW-1185">Reference proteome</keyword>
<dbReference type="AlphaFoldDB" id="A0A270B4P1"/>
<evidence type="ECO:0000256" key="1">
    <source>
        <dbReference type="SAM" id="MobiDB-lite"/>
    </source>
</evidence>
<comment type="caution">
    <text evidence="2">The sequence shown here is derived from an EMBL/GenBank/DDBJ whole genome shotgun (WGS) entry which is preliminary data.</text>
</comment>
<evidence type="ECO:0000313" key="2">
    <source>
        <dbReference type="EMBL" id="PAL19969.1"/>
    </source>
</evidence>
<gene>
    <name evidence="2" type="ORF">B9K05_13580</name>
</gene>
<proteinExistence type="predicted"/>
<evidence type="ECO:0000313" key="3">
    <source>
        <dbReference type="Proteomes" id="UP000216033"/>
    </source>
</evidence>
<dbReference type="EMBL" id="NDFP01000031">
    <property type="protein sequence ID" value="PAL19969.1"/>
    <property type="molecule type" value="Genomic_DNA"/>
</dbReference>
<sequence length="412" mass="47254">MSYQFAHLNVYSRKADKTGVNTDFVFGEVMREAGFCNHVEHPEEPVLAYGMSVADLKRLHDERAGEARTTNAKGQSRSIRKDQKTLVTVILSHPGDGDGVASVDEWQERSIAWLKDKYGDDLKTVVRHNDESYPHLHAYILPAGADMKAAEYHPGMSAKSAIVGRGASIEENRLGDRAYRQAMREWQDDYYDNVGRVCGLTRIGPGGRRLSKAAHNAEKSQAKRLREAMSYENEIKEKQRSLVKDELALNIQASKLAEEQRVFEGKRLFVAQVWDVLNREIRRSYRSVKKLRDELKTEREKGGKWGEFFRSMIGKSLDNIKRDERKAGIEQGRVERQPEINRANDRAVRLEKERDRARQDLKKEQEARAKDCVIPAKEVPEYAKWKSEQRTRNAPAGPERSNSRAFGYSYNQ</sequence>
<dbReference type="CDD" id="cd17242">
    <property type="entry name" value="MobM_relaxase"/>
    <property type="match status" value="1"/>
</dbReference>
<dbReference type="OrthoDB" id="6183171at2"/>
<dbReference type="Proteomes" id="UP000216033">
    <property type="component" value="Unassembled WGS sequence"/>
</dbReference>
<dbReference type="RefSeq" id="WP_095352065.1">
    <property type="nucleotide sequence ID" value="NZ_NDFO01000031.1"/>
</dbReference>
<evidence type="ECO:0008006" key="4">
    <source>
        <dbReference type="Google" id="ProtNLM"/>
    </source>
</evidence>